<evidence type="ECO:0000313" key="3">
    <source>
        <dbReference type="EMBL" id="KAF9590146.1"/>
    </source>
</evidence>
<dbReference type="InterPro" id="IPR058353">
    <property type="entry name" value="DUF8040"/>
</dbReference>
<dbReference type="Pfam" id="PF26138">
    <property type="entry name" value="DUF8040"/>
    <property type="match status" value="1"/>
</dbReference>
<evidence type="ECO:0000256" key="1">
    <source>
        <dbReference type="SAM" id="Phobius"/>
    </source>
</evidence>
<sequence length="147" mass="18238">MRRTARERTAVTTLVVVIIAQAMMTYYNWWYRIYMTRHRVVRAIPTPIPRAPHRNIDLQRSVVLRRFYIDSDRYCHNMLRMNREIFRRFYLRLHGLGLNDSWYLSIEEQVAYFLYTIGHDMRQRNIELQFFRSCETVHRYFHVVFRV</sequence>
<feature type="transmembrane region" description="Helical" evidence="1">
    <location>
        <begin position="12"/>
        <end position="31"/>
    </location>
</feature>
<feature type="domain" description="DUF8040" evidence="2">
    <location>
        <begin position="70"/>
        <end position="146"/>
    </location>
</feature>
<proteinExistence type="predicted"/>
<evidence type="ECO:0000313" key="4">
    <source>
        <dbReference type="Proteomes" id="UP000631114"/>
    </source>
</evidence>
<gene>
    <name evidence="3" type="ORF">IFM89_031750</name>
</gene>
<dbReference type="AlphaFoldDB" id="A0A835GYY2"/>
<reference evidence="3 4" key="1">
    <citation type="submission" date="2020-10" db="EMBL/GenBank/DDBJ databases">
        <title>The Coptis chinensis genome and diversification of protoberbering-type alkaloids.</title>
        <authorList>
            <person name="Wang B."/>
            <person name="Shu S."/>
            <person name="Song C."/>
            <person name="Liu Y."/>
        </authorList>
    </citation>
    <scope>NUCLEOTIDE SEQUENCE [LARGE SCALE GENOMIC DNA]</scope>
    <source>
        <strain evidence="3">HL-2020</strain>
        <tissue evidence="3">Leaf</tissue>
    </source>
</reference>
<comment type="caution">
    <text evidence="3">The sequence shown here is derived from an EMBL/GenBank/DDBJ whole genome shotgun (WGS) entry which is preliminary data.</text>
</comment>
<dbReference type="EMBL" id="JADFTS010000009">
    <property type="protein sequence ID" value="KAF9590146.1"/>
    <property type="molecule type" value="Genomic_DNA"/>
</dbReference>
<organism evidence="3 4">
    <name type="scientific">Coptis chinensis</name>
    <dbReference type="NCBI Taxonomy" id="261450"/>
    <lineage>
        <taxon>Eukaryota</taxon>
        <taxon>Viridiplantae</taxon>
        <taxon>Streptophyta</taxon>
        <taxon>Embryophyta</taxon>
        <taxon>Tracheophyta</taxon>
        <taxon>Spermatophyta</taxon>
        <taxon>Magnoliopsida</taxon>
        <taxon>Ranunculales</taxon>
        <taxon>Ranunculaceae</taxon>
        <taxon>Coptidoideae</taxon>
        <taxon>Coptis</taxon>
    </lineage>
</organism>
<keyword evidence="1" id="KW-1133">Transmembrane helix</keyword>
<accession>A0A835GYY2</accession>
<dbReference type="OrthoDB" id="683945at2759"/>
<evidence type="ECO:0000259" key="2">
    <source>
        <dbReference type="Pfam" id="PF26138"/>
    </source>
</evidence>
<dbReference type="Proteomes" id="UP000631114">
    <property type="component" value="Unassembled WGS sequence"/>
</dbReference>
<name>A0A835GYY2_9MAGN</name>
<keyword evidence="1" id="KW-0812">Transmembrane</keyword>
<keyword evidence="1" id="KW-0472">Membrane</keyword>
<protein>
    <recommendedName>
        <fullName evidence="2">DUF8040 domain-containing protein</fullName>
    </recommendedName>
</protein>
<keyword evidence="4" id="KW-1185">Reference proteome</keyword>